<feature type="compositionally biased region" description="Acidic residues" evidence="1">
    <location>
        <begin position="129"/>
        <end position="140"/>
    </location>
</feature>
<sequence>MMRWTQSVALGLLMVLGVGCTEVRYTIRQADSHREGNFFTMQTSAERVTRLGPFYETVEPEGINYWRCGRVEGQMTCTKICEDMGSRVCAPYLAGNFGQINLPPAFTQTGQAPALYQGEGQQEVVPEAEPAEEGDVEETPESAPTDEAVEPEEVQ</sequence>
<proteinExistence type="predicted"/>
<protein>
    <submittedName>
        <fullName evidence="2">Uncharacterized protein</fullName>
    </submittedName>
</protein>
<evidence type="ECO:0000313" key="3">
    <source>
        <dbReference type="Proteomes" id="UP000321046"/>
    </source>
</evidence>
<accession>A0A5C6X6P6</accession>
<dbReference type="PROSITE" id="PS51257">
    <property type="entry name" value="PROKAR_LIPOPROTEIN"/>
    <property type="match status" value="1"/>
</dbReference>
<organism evidence="2 3">
    <name type="scientific">Lujinxingia vulgaris</name>
    <dbReference type="NCBI Taxonomy" id="2600176"/>
    <lineage>
        <taxon>Bacteria</taxon>
        <taxon>Deltaproteobacteria</taxon>
        <taxon>Bradymonadales</taxon>
        <taxon>Lujinxingiaceae</taxon>
        <taxon>Lujinxingia</taxon>
    </lineage>
</organism>
<evidence type="ECO:0000256" key="1">
    <source>
        <dbReference type="SAM" id="MobiDB-lite"/>
    </source>
</evidence>
<dbReference type="AlphaFoldDB" id="A0A5C6X6P6"/>
<name>A0A5C6X6P6_9DELT</name>
<comment type="caution">
    <text evidence="2">The sequence shown here is derived from an EMBL/GenBank/DDBJ whole genome shotgun (WGS) entry which is preliminary data.</text>
</comment>
<feature type="region of interest" description="Disordered" evidence="1">
    <location>
        <begin position="111"/>
        <end position="155"/>
    </location>
</feature>
<reference evidence="2 3" key="1">
    <citation type="submission" date="2019-08" db="EMBL/GenBank/DDBJ databases">
        <title>Bradymonadales sp. TMQ2.</title>
        <authorList>
            <person name="Liang Q."/>
        </authorList>
    </citation>
    <scope>NUCLEOTIDE SEQUENCE [LARGE SCALE GENOMIC DNA]</scope>
    <source>
        <strain evidence="2 3">TMQ2</strain>
    </source>
</reference>
<evidence type="ECO:0000313" key="2">
    <source>
        <dbReference type="EMBL" id="TXD32015.1"/>
    </source>
</evidence>
<dbReference type="EMBL" id="VOSL01000141">
    <property type="protein sequence ID" value="TXD32015.1"/>
    <property type="molecule type" value="Genomic_DNA"/>
</dbReference>
<gene>
    <name evidence="2" type="ORF">FRC96_19120</name>
</gene>
<dbReference type="Proteomes" id="UP000321046">
    <property type="component" value="Unassembled WGS sequence"/>
</dbReference>